<dbReference type="Gene3D" id="1.10.4030.10">
    <property type="entry name" value="Porin chaperone SurA, peptide-binding domain"/>
    <property type="match status" value="1"/>
</dbReference>
<dbReference type="InterPro" id="IPR000297">
    <property type="entry name" value="PPIase_PpiC"/>
</dbReference>
<dbReference type="Gene3D" id="3.10.50.40">
    <property type="match status" value="1"/>
</dbReference>
<dbReference type="RefSeq" id="WP_171719999.1">
    <property type="nucleotide sequence ID" value="NZ_WHOB01000086.1"/>
</dbReference>
<name>A0ABX1YNP8_9BACL</name>
<feature type="domain" description="PpiC" evidence="2">
    <location>
        <begin position="193"/>
        <end position="323"/>
    </location>
</feature>
<evidence type="ECO:0000256" key="1">
    <source>
        <dbReference type="SAM" id="Phobius"/>
    </source>
</evidence>
<protein>
    <recommendedName>
        <fullName evidence="2">PpiC domain-containing protein</fullName>
    </recommendedName>
</protein>
<gene>
    <name evidence="3" type="ORF">GC101_27910</name>
</gene>
<organism evidence="3 4">
    <name type="scientific">Paenibacillus phytohabitans</name>
    <dbReference type="NCBI Taxonomy" id="2654978"/>
    <lineage>
        <taxon>Bacteria</taxon>
        <taxon>Bacillati</taxon>
        <taxon>Bacillota</taxon>
        <taxon>Bacilli</taxon>
        <taxon>Bacillales</taxon>
        <taxon>Paenibacillaceae</taxon>
        <taxon>Paenibacillus</taxon>
    </lineage>
</organism>
<feature type="transmembrane region" description="Helical" evidence="1">
    <location>
        <begin position="12"/>
        <end position="31"/>
    </location>
</feature>
<reference evidence="3 4" key="1">
    <citation type="submission" date="2019-10" db="EMBL/GenBank/DDBJ databases">
        <title>Description of Paenibacillus terricola sp. nov.</title>
        <authorList>
            <person name="Carlier A."/>
            <person name="Qi S."/>
        </authorList>
    </citation>
    <scope>NUCLEOTIDE SEQUENCE [LARGE SCALE GENOMIC DNA]</scope>
    <source>
        <strain evidence="3 4">LMG 31459</strain>
    </source>
</reference>
<dbReference type="InterPro" id="IPR046357">
    <property type="entry name" value="PPIase_dom_sf"/>
</dbReference>
<keyword evidence="1" id="KW-0472">Membrane</keyword>
<evidence type="ECO:0000313" key="4">
    <source>
        <dbReference type="Proteomes" id="UP000596857"/>
    </source>
</evidence>
<keyword evidence="4" id="KW-1185">Reference proteome</keyword>
<keyword evidence="1" id="KW-1133">Transmembrane helix</keyword>
<dbReference type="Proteomes" id="UP000596857">
    <property type="component" value="Unassembled WGS sequence"/>
</dbReference>
<comment type="caution">
    <text evidence="3">The sequence shown here is derived from an EMBL/GenBank/DDBJ whole genome shotgun (WGS) entry which is preliminary data.</text>
</comment>
<sequence>MSRKDKAGASRYLLGGAGLALLAVLIIIGIMNLRTAAPTLAGPAEPGLSDVILYVNEEPVTRQEFQLYMDKEKGAVTNYFSVTYQAEDQPDYWTSDFGGERPIELLKSRAADEAAKGKLLQSIALSKGLVQHISYEQFLQDFADNNSERKQDTSQNKAVFGLGQYEQSQFYFYTLSNLRLELEELMGKGELQVTDAEIEQVYQAHAQDYQGQTRLEIEELSVPYAGQEEKSQALLTIQAALGQLNSGESSAGVSDSNAHIRLTRHTAIDAGQFSPLSSEGLLLQSAMKLEEGSWSSITDAGDRYSIVQLVNKTENYAVPIEEVASQLKAEALHLKFETYMLEQVQQNDIRLSTGNYDSITTP</sequence>
<keyword evidence="1" id="KW-0812">Transmembrane</keyword>
<accession>A0ABX1YNP8</accession>
<dbReference type="Pfam" id="PF13145">
    <property type="entry name" value="Rotamase_2"/>
    <property type="match status" value="1"/>
</dbReference>
<dbReference type="EMBL" id="WHOB01000086">
    <property type="protein sequence ID" value="NOU82692.1"/>
    <property type="molecule type" value="Genomic_DNA"/>
</dbReference>
<evidence type="ECO:0000259" key="2">
    <source>
        <dbReference type="Pfam" id="PF13145"/>
    </source>
</evidence>
<proteinExistence type="predicted"/>
<evidence type="ECO:0000313" key="3">
    <source>
        <dbReference type="EMBL" id="NOU82692.1"/>
    </source>
</evidence>